<evidence type="ECO:0000313" key="2">
    <source>
        <dbReference type="EMBL" id="CAG2218783.1"/>
    </source>
</evidence>
<sequence>MIVRLICLMNLTRNLFKELQGIKDEDRTSFLQDALDKSIEVSLRKVKLAKKRKKLEECMMKITKCKTPDSCKEIYPDHWDGIDRFIELEITKNVIPAVFVEYCQEIYETADLDDCVLKDFNPEIKFTVTLNGKDITQILQKQNEILKAVDESICTEKDDIMTISNDSGFSDTSIDISDSAFIQDESLTDSLTDLLNESNAETQPPENCTSPDLFSN</sequence>
<name>A0A8S3SAP6_MYTED</name>
<accession>A0A8S3SAP6</accession>
<dbReference type="AlphaFoldDB" id="A0A8S3SAP6"/>
<evidence type="ECO:0000256" key="1">
    <source>
        <dbReference type="SAM" id="MobiDB-lite"/>
    </source>
</evidence>
<dbReference type="Proteomes" id="UP000683360">
    <property type="component" value="Unassembled WGS sequence"/>
</dbReference>
<evidence type="ECO:0000313" key="3">
    <source>
        <dbReference type="Proteomes" id="UP000683360"/>
    </source>
</evidence>
<organism evidence="2 3">
    <name type="scientific">Mytilus edulis</name>
    <name type="common">Blue mussel</name>
    <dbReference type="NCBI Taxonomy" id="6550"/>
    <lineage>
        <taxon>Eukaryota</taxon>
        <taxon>Metazoa</taxon>
        <taxon>Spiralia</taxon>
        <taxon>Lophotrochozoa</taxon>
        <taxon>Mollusca</taxon>
        <taxon>Bivalvia</taxon>
        <taxon>Autobranchia</taxon>
        <taxon>Pteriomorphia</taxon>
        <taxon>Mytilida</taxon>
        <taxon>Mytiloidea</taxon>
        <taxon>Mytilidae</taxon>
        <taxon>Mytilinae</taxon>
        <taxon>Mytilus</taxon>
    </lineage>
</organism>
<keyword evidence="3" id="KW-1185">Reference proteome</keyword>
<protein>
    <submittedName>
        <fullName evidence="2">Uncharacterized protein</fullName>
    </submittedName>
</protein>
<gene>
    <name evidence="2" type="ORF">MEDL_32396</name>
</gene>
<dbReference type="EMBL" id="CAJPWZ010001611">
    <property type="protein sequence ID" value="CAG2218783.1"/>
    <property type="molecule type" value="Genomic_DNA"/>
</dbReference>
<feature type="region of interest" description="Disordered" evidence="1">
    <location>
        <begin position="197"/>
        <end position="216"/>
    </location>
</feature>
<proteinExistence type="predicted"/>
<comment type="caution">
    <text evidence="2">The sequence shown here is derived from an EMBL/GenBank/DDBJ whole genome shotgun (WGS) entry which is preliminary data.</text>
</comment>
<reference evidence="2" key="1">
    <citation type="submission" date="2021-03" db="EMBL/GenBank/DDBJ databases">
        <authorList>
            <person name="Bekaert M."/>
        </authorList>
    </citation>
    <scope>NUCLEOTIDE SEQUENCE</scope>
</reference>